<evidence type="ECO:0000313" key="2">
    <source>
        <dbReference type="Proteomes" id="UP001172386"/>
    </source>
</evidence>
<keyword evidence="2" id="KW-1185">Reference proteome</keyword>
<reference evidence="1" key="1">
    <citation type="submission" date="2022-10" db="EMBL/GenBank/DDBJ databases">
        <title>Culturing micro-colonial fungi from biological soil crusts in the Mojave desert and describing Neophaeococcomyces mojavensis, and introducing the new genera and species Taxawa tesnikishii.</title>
        <authorList>
            <person name="Kurbessoian T."/>
            <person name="Stajich J.E."/>
        </authorList>
    </citation>
    <scope>NUCLEOTIDE SEQUENCE</scope>
    <source>
        <strain evidence="1">JES_112</strain>
    </source>
</reference>
<organism evidence="1 2">
    <name type="scientific">Neophaeococcomyces mojaviensis</name>
    <dbReference type="NCBI Taxonomy" id="3383035"/>
    <lineage>
        <taxon>Eukaryota</taxon>
        <taxon>Fungi</taxon>
        <taxon>Dikarya</taxon>
        <taxon>Ascomycota</taxon>
        <taxon>Pezizomycotina</taxon>
        <taxon>Eurotiomycetes</taxon>
        <taxon>Chaetothyriomycetidae</taxon>
        <taxon>Chaetothyriales</taxon>
        <taxon>Chaetothyriales incertae sedis</taxon>
        <taxon>Neophaeococcomyces</taxon>
    </lineage>
</organism>
<evidence type="ECO:0000313" key="1">
    <source>
        <dbReference type="EMBL" id="KAJ9656695.1"/>
    </source>
</evidence>
<name>A0ACC3A7L3_9EURO</name>
<gene>
    <name evidence="1" type="ORF">H2198_004814</name>
</gene>
<comment type="caution">
    <text evidence="1">The sequence shown here is derived from an EMBL/GenBank/DDBJ whole genome shotgun (WGS) entry which is preliminary data.</text>
</comment>
<accession>A0ACC3A7L3</accession>
<dbReference type="Proteomes" id="UP001172386">
    <property type="component" value="Unassembled WGS sequence"/>
</dbReference>
<dbReference type="EMBL" id="JAPDRQ010000074">
    <property type="protein sequence ID" value="KAJ9656695.1"/>
    <property type="molecule type" value="Genomic_DNA"/>
</dbReference>
<protein>
    <submittedName>
        <fullName evidence="1">Uncharacterized protein</fullName>
    </submittedName>
</protein>
<sequence>MDAEDIIALFVFSSILCMPFILVLSITGCIAYSNTRTWQKEKARRLHDAESRDPLVSKSQSSFEEIEDFLDSEDEAEYREKQEEEAEEEAEWKLTTKQKFNKEFKKCWTGKAKAEKEREKKEKEERRKIAKEVVREMMRLEKKRSKKLQLGVAGSVEDAVLPSYKEE</sequence>
<proteinExistence type="predicted"/>